<dbReference type="Proteomes" id="UP000094336">
    <property type="component" value="Unassembled WGS sequence"/>
</dbReference>
<evidence type="ECO:0000313" key="2">
    <source>
        <dbReference type="EMBL" id="ODQ81396.1"/>
    </source>
</evidence>
<dbReference type="RefSeq" id="XP_018986724.1">
    <property type="nucleotide sequence ID" value="XM_019126962.1"/>
</dbReference>
<dbReference type="EMBL" id="KV454428">
    <property type="protein sequence ID" value="ODQ81396.1"/>
    <property type="molecule type" value="Genomic_DNA"/>
</dbReference>
<evidence type="ECO:0000313" key="3">
    <source>
        <dbReference type="Proteomes" id="UP000094336"/>
    </source>
</evidence>
<name>A0A1E3QUN5_9ASCO</name>
<protein>
    <submittedName>
        <fullName evidence="2">Uncharacterized protein</fullName>
    </submittedName>
</protein>
<dbReference type="AlphaFoldDB" id="A0A1E3QUN5"/>
<keyword evidence="1" id="KW-0472">Membrane</keyword>
<reference evidence="3" key="1">
    <citation type="submission" date="2016-05" db="EMBL/GenBank/DDBJ databases">
        <title>Comparative genomics of biotechnologically important yeasts.</title>
        <authorList>
            <consortium name="DOE Joint Genome Institute"/>
            <person name="Riley R."/>
            <person name="Haridas S."/>
            <person name="Wolfe K.H."/>
            <person name="Lopes M.R."/>
            <person name="Hittinger C.T."/>
            <person name="Goker M."/>
            <person name="Salamov A."/>
            <person name="Wisecaver J."/>
            <person name="Long T.M."/>
            <person name="Aerts A.L."/>
            <person name="Barry K."/>
            <person name="Choi C."/>
            <person name="Clum A."/>
            <person name="Coughlan A.Y."/>
            <person name="Deshpande S."/>
            <person name="Douglass A.P."/>
            <person name="Hanson S.J."/>
            <person name="Klenk H.-P."/>
            <person name="Labutti K."/>
            <person name="Lapidus A."/>
            <person name="Lindquist E."/>
            <person name="Lipzen A."/>
            <person name="Meier-Kolthoff J.P."/>
            <person name="Ohm R.A."/>
            <person name="Otillar R.P."/>
            <person name="Pangilinan J."/>
            <person name="Peng Y."/>
            <person name="Rokas A."/>
            <person name="Rosa C.A."/>
            <person name="Scheuner C."/>
            <person name="Sibirny A.A."/>
            <person name="Slot J.C."/>
            <person name="Stielow J.B."/>
            <person name="Sun H."/>
            <person name="Kurtzman C.P."/>
            <person name="Blackwell M."/>
            <person name="Grigoriev I.V."/>
            <person name="Jeffries T.W."/>
        </authorList>
    </citation>
    <scope>NUCLEOTIDE SEQUENCE [LARGE SCALE GENOMIC DNA]</scope>
    <source>
        <strain evidence="3">NRRL Y-12698</strain>
    </source>
</reference>
<keyword evidence="1" id="KW-0812">Transmembrane</keyword>
<keyword evidence="1" id="KW-1133">Transmembrane helix</keyword>
<sequence>MADYLCVRANPGGAYTRLRLEKTLKSGIEPSKQPYESNLYKVARLISLGIFGSSFLFLFPGTCADPSRELA</sequence>
<dbReference type="GeneID" id="30144816"/>
<feature type="transmembrane region" description="Helical" evidence="1">
    <location>
        <begin position="42"/>
        <end position="61"/>
    </location>
</feature>
<organism evidence="2 3">
    <name type="scientific">Babjeviella inositovora NRRL Y-12698</name>
    <dbReference type="NCBI Taxonomy" id="984486"/>
    <lineage>
        <taxon>Eukaryota</taxon>
        <taxon>Fungi</taxon>
        <taxon>Dikarya</taxon>
        <taxon>Ascomycota</taxon>
        <taxon>Saccharomycotina</taxon>
        <taxon>Pichiomycetes</taxon>
        <taxon>Serinales incertae sedis</taxon>
        <taxon>Babjeviella</taxon>
    </lineage>
</organism>
<proteinExistence type="predicted"/>
<evidence type="ECO:0000256" key="1">
    <source>
        <dbReference type="SAM" id="Phobius"/>
    </source>
</evidence>
<accession>A0A1E3QUN5</accession>
<keyword evidence="3" id="KW-1185">Reference proteome</keyword>
<gene>
    <name evidence="2" type="ORF">BABINDRAFT_124033</name>
</gene>